<dbReference type="RefSeq" id="WP_143338699.1">
    <property type="nucleotide sequence ID" value="NZ_FMYU01000006.1"/>
</dbReference>
<keyword evidence="2" id="KW-1003">Cell membrane</keyword>
<keyword evidence="11" id="KW-1185">Reference proteome</keyword>
<dbReference type="PANTHER" id="PTHR35851">
    <property type="entry name" value="CELL DIVISION PROTEIN FTSQ"/>
    <property type="match status" value="1"/>
</dbReference>
<reference evidence="11" key="1">
    <citation type="submission" date="2016-10" db="EMBL/GenBank/DDBJ databases">
        <authorList>
            <person name="Varghese N."/>
            <person name="Submissions S."/>
        </authorList>
    </citation>
    <scope>NUCLEOTIDE SEQUENCE [LARGE SCALE GENOMIC DNA]</scope>
    <source>
        <strain evidence="11">DSM 8415</strain>
    </source>
</reference>
<proteinExistence type="predicted"/>
<keyword evidence="4 8" id="KW-0812">Transmembrane</keyword>
<feature type="transmembrane region" description="Helical" evidence="8">
    <location>
        <begin position="24"/>
        <end position="45"/>
    </location>
</feature>
<dbReference type="GO" id="GO:0016020">
    <property type="term" value="C:membrane"/>
    <property type="evidence" value="ECO:0007669"/>
    <property type="project" value="UniProtKB-SubCell"/>
</dbReference>
<evidence type="ECO:0000259" key="9">
    <source>
        <dbReference type="PROSITE" id="PS51779"/>
    </source>
</evidence>
<evidence type="ECO:0000256" key="5">
    <source>
        <dbReference type="ARBA" id="ARBA00022989"/>
    </source>
</evidence>
<dbReference type="InterPro" id="IPR034746">
    <property type="entry name" value="POTRA"/>
</dbReference>
<dbReference type="InterPro" id="IPR013685">
    <property type="entry name" value="POTRA_FtsQ_type"/>
</dbReference>
<evidence type="ECO:0000313" key="10">
    <source>
        <dbReference type="EMBL" id="SDC56819.1"/>
    </source>
</evidence>
<sequence>MKDFKNFKTYKKPKKNYSIIKRKIFLNLLLVLILIIFSYGIYQVLHILKNAQESKLRYVYLKGNKILESSYLIHSLGITNNTKLNSHLKLDVYNKLTKNPFIANAKIAIIKPDTLYIDINEKTPLCILEVNNKQLLFSNDGQYITDNIDPKKIKVDKILHIKMANLTPQINNKKVVLELVNLYKKLDKLEKISYIIMEDNKFGVNLKNGIMVTANMFNCDYDKSVERLETIWPKLLPDADKIENVSICYPDRIIIKWKTKETKSGR</sequence>
<evidence type="ECO:0000256" key="6">
    <source>
        <dbReference type="ARBA" id="ARBA00023136"/>
    </source>
</evidence>
<dbReference type="OrthoDB" id="9783091at2"/>
<dbReference type="Proteomes" id="UP000199411">
    <property type="component" value="Unassembled WGS sequence"/>
</dbReference>
<dbReference type="GO" id="GO:0090529">
    <property type="term" value="P:cell septum assembly"/>
    <property type="evidence" value="ECO:0007669"/>
    <property type="project" value="InterPro"/>
</dbReference>
<keyword evidence="7" id="KW-0131">Cell cycle</keyword>
<feature type="domain" description="POTRA" evidence="9">
    <location>
        <begin position="54"/>
        <end position="122"/>
    </location>
</feature>
<evidence type="ECO:0000256" key="7">
    <source>
        <dbReference type="ARBA" id="ARBA00023306"/>
    </source>
</evidence>
<protein>
    <submittedName>
        <fullName evidence="10">Cell division protein FtsQ</fullName>
    </submittedName>
</protein>
<evidence type="ECO:0000256" key="8">
    <source>
        <dbReference type="SAM" id="Phobius"/>
    </source>
</evidence>
<comment type="subcellular location">
    <subcellularLocation>
        <location evidence="1">Membrane</location>
    </subcellularLocation>
</comment>
<dbReference type="Pfam" id="PF08478">
    <property type="entry name" value="POTRA_1"/>
    <property type="match status" value="1"/>
</dbReference>
<dbReference type="AlphaFoldDB" id="A0A1G6MMS0"/>
<dbReference type="InterPro" id="IPR026579">
    <property type="entry name" value="FtsQ"/>
</dbReference>
<keyword evidence="3 10" id="KW-0132">Cell division</keyword>
<evidence type="ECO:0000256" key="3">
    <source>
        <dbReference type="ARBA" id="ARBA00022618"/>
    </source>
</evidence>
<dbReference type="EMBL" id="FMYU01000006">
    <property type="protein sequence ID" value="SDC56819.1"/>
    <property type="molecule type" value="Genomic_DNA"/>
</dbReference>
<gene>
    <name evidence="10" type="ORF">SAMN05660835_01040</name>
</gene>
<evidence type="ECO:0000313" key="11">
    <source>
        <dbReference type="Proteomes" id="UP000199411"/>
    </source>
</evidence>
<evidence type="ECO:0000256" key="1">
    <source>
        <dbReference type="ARBA" id="ARBA00004370"/>
    </source>
</evidence>
<evidence type="ECO:0000256" key="2">
    <source>
        <dbReference type="ARBA" id="ARBA00022475"/>
    </source>
</evidence>
<keyword evidence="5 8" id="KW-1133">Transmembrane helix</keyword>
<dbReference type="PROSITE" id="PS51779">
    <property type="entry name" value="POTRA"/>
    <property type="match status" value="1"/>
</dbReference>
<dbReference type="PANTHER" id="PTHR35851:SF1">
    <property type="entry name" value="CELL DIVISION PROTEIN FTSQ"/>
    <property type="match status" value="1"/>
</dbReference>
<keyword evidence="6 8" id="KW-0472">Membrane</keyword>
<accession>A0A1G6MMS0</accession>
<evidence type="ECO:0000256" key="4">
    <source>
        <dbReference type="ARBA" id="ARBA00022692"/>
    </source>
</evidence>
<name>A0A1G6MMS0_9BACT</name>
<organism evidence="10 11">
    <name type="scientific">Desulfurella multipotens</name>
    <dbReference type="NCBI Taxonomy" id="79269"/>
    <lineage>
        <taxon>Bacteria</taxon>
        <taxon>Pseudomonadati</taxon>
        <taxon>Campylobacterota</taxon>
        <taxon>Desulfurellia</taxon>
        <taxon>Desulfurellales</taxon>
        <taxon>Desulfurellaceae</taxon>
        <taxon>Desulfurella</taxon>
    </lineage>
</organism>